<sequence length="131" mass="13368">MIRVLLGAASLAVLLSACGGGGEEAAPSTVTVRETVSSAPAAPATPAPAAQSWTMPDLRGQNLQAAQDAIQRLTSDQVFFSGSTDLTGAGRNQVLDRNWQVCTSTPAPGETLSAGTPVDFGVVRIDTEVCP</sequence>
<dbReference type="Proteomes" id="UP001190465">
    <property type="component" value="Chromosome"/>
</dbReference>
<proteinExistence type="predicted"/>
<evidence type="ECO:0000313" key="2">
    <source>
        <dbReference type="EMBL" id="CAJ1496834.1"/>
    </source>
</evidence>
<keyword evidence="3" id="KW-1185">Reference proteome</keyword>
<keyword evidence="1" id="KW-0732">Signal</keyword>
<evidence type="ECO:0000313" key="3">
    <source>
        <dbReference type="Proteomes" id="UP001190465"/>
    </source>
</evidence>
<organism evidence="2 3">
    <name type="scientific">[Mycobacterium] burgundiense</name>
    <dbReference type="NCBI Taxonomy" id="3064286"/>
    <lineage>
        <taxon>Bacteria</taxon>
        <taxon>Bacillati</taxon>
        <taxon>Actinomycetota</taxon>
        <taxon>Actinomycetes</taxon>
        <taxon>Mycobacteriales</taxon>
        <taxon>Mycobacteriaceae</taxon>
        <taxon>Mycolicibacterium</taxon>
    </lineage>
</organism>
<dbReference type="PROSITE" id="PS51257">
    <property type="entry name" value="PROKAR_LIPOPROTEIN"/>
    <property type="match status" value="1"/>
</dbReference>
<evidence type="ECO:0000256" key="1">
    <source>
        <dbReference type="SAM" id="SignalP"/>
    </source>
</evidence>
<dbReference type="RefSeq" id="WP_308481076.1">
    <property type="nucleotide sequence ID" value="NZ_OY726397.1"/>
</dbReference>
<name>A0ABM9LCT2_9MYCO</name>
<dbReference type="EMBL" id="OY726397">
    <property type="protein sequence ID" value="CAJ1496834.1"/>
    <property type="molecule type" value="Genomic_DNA"/>
</dbReference>
<reference evidence="2 3" key="1">
    <citation type="submission" date="2023-08" db="EMBL/GenBank/DDBJ databases">
        <authorList>
            <person name="Folkvardsen B D."/>
            <person name="Norman A."/>
        </authorList>
    </citation>
    <scope>NUCLEOTIDE SEQUENCE [LARGE SCALE GENOMIC DNA]</scope>
    <source>
        <strain evidence="2 3">Mu0053</strain>
    </source>
</reference>
<accession>A0ABM9LCT2</accession>
<gene>
    <name evidence="2" type="ORF">MU0053_000753</name>
</gene>
<protein>
    <submittedName>
        <fullName evidence="2">PASTA domain-containing protein</fullName>
    </submittedName>
</protein>
<dbReference type="Gene3D" id="3.30.10.20">
    <property type="match status" value="1"/>
</dbReference>
<feature type="chain" id="PRO_5046884776" evidence="1">
    <location>
        <begin position="20"/>
        <end position="131"/>
    </location>
</feature>
<feature type="signal peptide" evidence="1">
    <location>
        <begin position="1"/>
        <end position="19"/>
    </location>
</feature>